<feature type="signal peptide" evidence="3">
    <location>
        <begin position="1"/>
        <end position="18"/>
    </location>
</feature>
<keyword evidence="2 3" id="KW-0732">Signal</keyword>
<evidence type="ECO:0000256" key="1">
    <source>
        <dbReference type="ARBA" id="ARBA00004196"/>
    </source>
</evidence>
<dbReference type="InterPro" id="IPR034984">
    <property type="entry name" value="Imelysin-like_IPPA"/>
</dbReference>
<dbReference type="InterPro" id="IPR018976">
    <property type="entry name" value="Imelysin-like"/>
</dbReference>
<dbReference type="GO" id="GO:0030313">
    <property type="term" value="C:cell envelope"/>
    <property type="evidence" value="ECO:0007669"/>
    <property type="project" value="UniProtKB-SubCell"/>
</dbReference>
<organism evidence="5 6">
    <name type="scientific">Actibacterium naphthalenivorans</name>
    <dbReference type="NCBI Taxonomy" id="1614693"/>
    <lineage>
        <taxon>Bacteria</taxon>
        <taxon>Pseudomonadati</taxon>
        <taxon>Pseudomonadota</taxon>
        <taxon>Alphaproteobacteria</taxon>
        <taxon>Rhodobacterales</taxon>
        <taxon>Roseobacteraceae</taxon>
        <taxon>Actibacterium</taxon>
    </lineage>
</organism>
<evidence type="ECO:0000259" key="4">
    <source>
        <dbReference type="Pfam" id="PF09375"/>
    </source>
</evidence>
<dbReference type="Gene3D" id="1.20.1420.20">
    <property type="entry name" value="M75 peptidase, HXXE motif"/>
    <property type="match status" value="1"/>
</dbReference>
<dbReference type="RefSeq" id="WP_054539623.1">
    <property type="nucleotide sequence ID" value="NZ_JACIEQ010000005.1"/>
</dbReference>
<evidence type="ECO:0000256" key="3">
    <source>
        <dbReference type="SAM" id="SignalP"/>
    </source>
</evidence>
<dbReference type="InterPro" id="IPR038352">
    <property type="entry name" value="Imelysin_sf"/>
</dbReference>
<dbReference type="CDD" id="cd14659">
    <property type="entry name" value="Imelysin-like_IPPA"/>
    <property type="match status" value="1"/>
</dbReference>
<dbReference type="Proteomes" id="UP000585681">
    <property type="component" value="Unassembled WGS sequence"/>
</dbReference>
<evidence type="ECO:0000256" key="2">
    <source>
        <dbReference type="ARBA" id="ARBA00022729"/>
    </source>
</evidence>
<dbReference type="AlphaFoldDB" id="A0A840CJU6"/>
<evidence type="ECO:0000313" key="5">
    <source>
        <dbReference type="EMBL" id="MBB4023449.1"/>
    </source>
</evidence>
<reference evidence="5" key="1">
    <citation type="submission" date="2020-08" db="EMBL/GenBank/DDBJ databases">
        <title>Genomic Encyclopedia of Type Strains, Phase IV (KMG-IV): sequencing the most valuable type-strain genomes for metagenomic binning, comparative biology and taxonomic classification.</title>
        <authorList>
            <person name="Goeker M."/>
        </authorList>
    </citation>
    <scope>NUCLEOTIDE SEQUENCE [LARGE SCALE GENOMIC DNA]</scope>
    <source>
        <strain evidence="5">DSM 105040</strain>
    </source>
</reference>
<comment type="subcellular location">
    <subcellularLocation>
        <location evidence="1">Cell envelope</location>
    </subcellularLocation>
</comment>
<keyword evidence="6" id="KW-1185">Reference proteome</keyword>
<comment type="caution">
    <text evidence="5">The sequence shown here is derived from an EMBL/GenBank/DDBJ whole genome shotgun (WGS) entry which is preliminary data.</text>
</comment>
<dbReference type="Pfam" id="PF09375">
    <property type="entry name" value="Peptidase_M75"/>
    <property type="match status" value="1"/>
</dbReference>
<sequence>MRFLILLAFVITPLTGWAQDRSATIQDVVEAHILPGFTRLASASAALSQAAQADCAAASEGLRGAFNDAFDAWIGVSHLRFGPTETGNRAFALAFWPDPRSATPKALSAMIEAEDPVVESADAFQTVSIAARGFYALEFLLYDPQISALGSGAYRCALIRAVAADVDNTAQAILTDWQDHYAALLISPENSDVYRSDEEVLQELFKALTTGLQFTADTRLGRPLGTFDQPRPTRAEARRAGRSLRHVQLSLIALRDLAQRLASISPEASATLDAAFAQSLDLTERLDDPVFAGVADPQGRLRVEALQQSIGRIREIAAADLGPALGVAAGFNALDGD</sequence>
<feature type="domain" description="Imelysin-like" evidence="4">
    <location>
        <begin position="33"/>
        <end position="310"/>
    </location>
</feature>
<evidence type="ECO:0000313" key="6">
    <source>
        <dbReference type="Proteomes" id="UP000585681"/>
    </source>
</evidence>
<proteinExistence type="predicted"/>
<name>A0A840CJU6_9RHOB</name>
<accession>A0A840CJU6</accession>
<feature type="chain" id="PRO_5032484850" description="Imelysin-like domain-containing protein" evidence="3">
    <location>
        <begin position="19"/>
        <end position="337"/>
    </location>
</feature>
<dbReference type="EMBL" id="JACIEQ010000005">
    <property type="protein sequence ID" value="MBB4023449.1"/>
    <property type="molecule type" value="Genomic_DNA"/>
</dbReference>
<protein>
    <recommendedName>
        <fullName evidence="4">Imelysin-like domain-containing protein</fullName>
    </recommendedName>
</protein>
<gene>
    <name evidence="5" type="ORF">GGR17_003278</name>
</gene>